<dbReference type="SUPFAM" id="SSF54862">
    <property type="entry name" value="4Fe-4S ferredoxins"/>
    <property type="match status" value="1"/>
</dbReference>
<evidence type="ECO:0000313" key="12">
    <source>
        <dbReference type="Proteomes" id="UP000053577"/>
    </source>
</evidence>
<evidence type="ECO:0000256" key="4">
    <source>
        <dbReference type="ARBA" id="ARBA00022967"/>
    </source>
</evidence>
<sequence>MPWMIGTVLKNLFSTPPTRRYPYEKRESFAGSRGNITWDAGRCDMCDDCARVCPARAITLKPEKHIIEYDPLKCIYCGTCAETCLQHAITQHPLYAAPQAEHASRITEVHHYRY</sequence>
<evidence type="ECO:0000259" key="10">
    <source>
        <dbReference type="PROSITE" id="PS51379"/>
    </source>
</evidence>
<dbReference type="GO" id="GO:0051539">
    <property type="term" value="F:4 iron, 4 sulfur cluster binding"/>
    <property type="evidence" value="ECO:0007669"/>
    <property type="project" value="InterPro"/>
</dbReference>
<keyword evidence="2" id="KW-0479">Metal-binding</keyword>
<dbReference type="Proteomes" id="UP000053577">
    <property type="component" value="Unassembled WGS sequence"/>
</dbReference>
<evidence type="ECO:0000256" key="2">
    <source>
        <dbReference type="ARBA" id="ARBA00022723"/>
    </source>
</evidence>
<evidence type="ECO:0000256" key="7">
    <source>
        <dbReference type="ARBA" id="ARBA00023027"/>
    </source>
</evidence>
<evidence type="ECO:0000256" key="5">
    <source>
        <dbReference type="ARBA" id="ARBA00023004"/>
    </source>
</evidence>
<evidence type="ECO:0000313" key="11">
    <source>
        <dbReference type="EMBL" id="KSV16339.1"/>
    </source>
</evidence>
<keyword evidence="1" id="KW-0874">Quinone</keyword>
<dbReference type="GO" id="GO:0016020">
    <property type="term" value="C:membrane"/>
    <property type="evidence" value="ECO:0007669"/>
    <property type="project" value="InterPro"/>
</dbReference>
<evidence type="ECO:0000256" key="3">
    <source>
        <dbReference type="ARBA" id="ARBA00022737"/>
    </source>
</evidence>
<dbReference type="InterPro" id="IPR017896">
    <property type="entry name" value="4Fe4S_Fe-S-bd"/>
</dbReference>
<dbReference type="AlphaFoldDB" id="A0A0V8LXV4"/>
<keyword evidence="8" id="KW-0830">Ubiquinone</keyword>
<feature type="domain" description="4Fe-4S ferredoxin-type" evidence="10">
    <location>
        <begin position="65"/>
        <end position="94"/>
    </location>
</feature>
<evidence type="ECO:0000256" key="8">
    <source>
        <dbReference type="ARBA" id="ARBA00023075"/>
    </source>
</evidence>
<dbReference type="GO" id="GO:0048038">
    <property type="term" value="F:quinone binding"/>
    <property type="evidence" value="ECO:0007669"/>
    <property type="project" value="UniProtKB-KW"/>
</dbReference>
<dbReference type="InterPro" id="IPR010226">
    <property type="entry name" value="NADH_quinone_OxRdtase_chainI"/>
</dbReference>
<dbReference type="PANTHER" id="PTHR10849:SF24">
    <property type="entry name" value="NADH-QUINONE OXIDOREDUCTASE SUBUNIT I 2"/>
    <property type="match status" value="1"/>
</dbReference>
<dbReference type="GO" id="GO:0016651">
    <property type="term" value="F:oxidoreductase activity, acting on NAD(P)H"/>
    <property type="evidence" value="ECO:0007669"/>
    <property type="project" value="InterPro"/>
</dbReference>
<dbReference type="PATRIC" id="fig|61435.5.peg.733"/>
<accession>A0A0V8LXV4</accession>
<dbReference type="Gene3D" id="3.30.70.3270">
    <property type="match status" value="1"/>
</dbReference>
<keyword evidence="6" id="KW-0411">Iron-sulfur</keyword>
<gene>
    <name evidence="11" type="ORF">DA01_03655</name>
</gene>
<dbReference type="OrthoDB" id="9803192at2"/>
<feature type="domain" description="4Fe-4S ferredoxin-type" evidence="10">
    <location>
        <begin position="34"/>
        <end position="63"/>
    </location>
</feature>
<keyword evidence="3" id="KW-0677">Repeat</keyword>
<evidence type="ECO:0000256" key="1">
    <source>
        <dbReference type="ARBA" id="ARBA00022719"/>
    </source>
</evidence>
<dbReference type="Pfam" id="PF12838">
    <property type="entry name" value="Fer4_7"/>
    <property type="match status" value="1"/>
</dbReference>
<proteinExistence type="predicted"/>
<keyword evidence="9" id="KW-0472">Membrane</keyword>
<dbReference type="GO" id="GO:0046872">
    <property type="term" value="F:metal ion binding"/>
    <property type="evidence" value="ECO:0007669"/>
    <property type="project" value="UniProtKB-KW"/>
</dbReference>
<comment type="caution">
    <text evidence="11">The sequence shown here is derived from an EMBL/GenBank/DDBJ whole genome shotgun (WGS) entry which is preliminary data.</text>
</comment>
<keyword evidence="5" id="KW-0408">Iron</keyword>
<dbReference type="RefSeq" id="WP_058292763.1">
    <property type="nucleotide sequence ID" value="NZ_JGYD01000026.1"/>
</dbReference>
<dbReference type="PANTHER" id="PTHR10849">
    <property type="entry name" value="NADH DEHYDROGENASE UBIQUINONE IRON-SULFUR PROTEIN 8, MITOCHONDRIAL"/>
    <property type="match status" value="1"/>
</dbReference>
<reference evidence="11 12" key="1">
    <citation type="journal article" date="2015" name="Sci. Rep.">
        <title>A comparative genomics and reductive dehalogenase gene transcription study of two chloroethene-respiring bacteria, Dehalococcoides mccartyi strains MB and 11a.</title>
        <authorList>
            <person name="Low A."/>
            <person name="Shen Z."/>
            <person name="Cheng D."/>
            <person name="Rogers M.J."/>
            <person name="Lee P.K."/>
            <person name="He J."/>
        </authorList>
    </citation>
    <scope>NUCLEOTIDE SEQUENCE [LARGE SCALE GENOMIC DNA]</scope>
    <source>
        <strain evidence="11 12">MB</strain>
    </source>
</reference>
<keyword evidence="4" id="KW-1278">Translocase</keyword>
<evidence type="ECO:0000256" key="6">
    <source>
        <dbReference type="ARBA" id="ARBA00023014"/>
    </source>
</evidence>
<evidence type="ECO:0000256" key="9">
    <source>
        <dbReference type="ARBA" id="ARBA00023136"/>
    </source>
</evidence>
<name>A0A0V8LXV4_9CHLR</name>
<organism evidence="11 12">
    <name type="scientific">Dehalococcoides mccartyi</name>
    <dbReference type="NCBI Taxonomy" id="61435"/>
    <lineage>
        <taxon>Bacteria</taxon>
        <taxon>Bacillati</taxon>
        <taxon>Chloroflexota</taxon>
        <taxon>Dehalococcoidia</taxon>
        <taxon>Dehalococcoidales</taxon>
        <taxon>Dehalococcoidaceae</taxon>
        <taxon>Dehalococcoides</taxon>
    </lineage>
</organism>
<dbReference type="PROSITE" id="PS51379">
    <property type="entry name" value="4FE4S_FER_2"/>
    <property type="match status" value="2"/>
</dbReference>
<keyword evidence="7" id="KW-0520">NAD</keyword>
<protein>
    <submittedName>
        <fullName evidence="11">Hydrogenase</fullName>
    </submittedName>
</protein>
<dbReference type="EMBL" id="JGYD01000026">
    <property type="protein sequence ID" value="KSV16339.1"/>
    <property type="molecule type" value="Genomic_DNA"/>
</dbReference>